<evidence type="ECO:0000313" key="2">
    <source>
        <dbReference type="Proteomes" id="UP000237718"/>
    </source>
</evidence>
<dbReference type="EMBL" id="PVUF01000040">
    <property type="protein sequence ID" value="PRZ41858.1"/>
    <property type="molecule type" value="Genomic_DNA"/>
</dbReference>
<protein>
    <submittedName>
        <fullName evidence="1">Uncharacterized protein</fullName>
    </submittedName>
</protein>
<sequence length="34" mass="4072">MTTQSKKTEQKWPDGFVLQTPKWIELGEERERHG</sequence>
<organism evidence="1 2">
    <name type="scientific">Tritonibacter scottomollicae</name>
    <name type="common">Epibacterium scottomollicae</name>
    <dbReference type="NCBI Taxonomy" id="483013"/>
    <lineage>
        <taxon>Bacteria</taxon>
        <taxon>Pseudomonadati</taxon>
        <taxon>Pseudomonadota</taxon>
        <taxon>Alphaproteobacteria</taxon>
        <taxon>Rhodobacterales</taxon>
        <taxon>Paracoccaceae</taxon>
        <taxon>Tritonibacter</taxon>
    </lineage>
</organism>
<comment type="caution">
    <text evidence="1">The sequence shown here is derived from an EMBL/GenBank/DDBJ whole genome shotgun (WGS) entry which is preliminary data.</text>
</comment>
<evidence type="ECO:0000313" key="1">
    <source>
        <dbReference type="EMBL" id="PRZ41858.1"/>
    </source>
</evidence>
<reference evidence="1 2" key="1">
    <citation type="submission" date="2018-03" db="EMBL/GenBank/DDBJ databases">
        <title>Genomic Encyclopedia of Archaeal and Bacterial Type Strains, Phase II (KMG-II): from individual species to whole genera.</title>
        <authorList>
            <person name="Goeker M."/>
        </authorList>
    </citation>
    <scope>NUCLEOTIDE SEQUENCE [LARGE SCALE GENOMIC DNA]</scope>
    <source>
        <strain evidence="1 2">DSM 25328</strain>
    </source>
</reference>
<name>A0A2T1A0L0_TRISK</name>
<dbReference type="AlphaFoldDB" id="A0A2T1A0L0"/>
<accession>A0A2T1A0L0</accession>
<gene>
    <name evidence="1" type="ORF">CLV89_1405</name>
</gene>
<proteinExistence type="predicted"/>
<dbReference type="Proteomes" id="UP000237718">
    <property type="component" value="Unassembled WGS sequence"/>
</dbReference>